<dbReference type="InterPro" id="IPR045747">
    <property type="entry name" value="CRISPR-assoc_prot_Cas6_N_sf"/>
</dbReference>
<dbReference type="Gene3D" id="3.30.70.1900">
    <property type="match status" value="1"/>
</dbReference>
<keyword evidence="2" id="KW-0694">RNA-binding</keyword>
<dbReference type="Pfam" id="PF01881">
    <property type="entry name" value="Cas_Cas6_C"/>
    <property type="match status" value="1"/>
</dbReference>
<organism evidence="8 9">
    <name type="scientific">Haliscomenobacter hydrossis (strain ATCC 27775 / DSM 1100 / LMG 10767 / O)</name>
    <dbReference type="NCBI Taxonomy" id="760192"/>
    <lineage>
        <taxon>Bacteria</taxon>
        <taxon>Pseudomonadati</taxon>
        <taxon>Bacteroidota</taxon>
        <taxon>Saprospiria</taxon>
        <taxon>Saprospirales</taxon>
        <taxon>Haliscomenobacteraceae</taxon>
        <taxon>Haliscomenobacter</taxon>
    </lineage>
</organism>
<dbReference type="PIRSF" id="PIRSF005054">
    <property type="entry name" value="PF1131"/>
    <property type="match status" value="1"/>
</dbReference>
<evidence type="ECO:0000313" key="8">
    <source>
        <dbReference type="EMBL" id="AEE48383.1"/>
    </source>
</evidence>
<feature type="active site" description="Proton acceptor" evidence="6">
    <location>
        <position position="29"/>
    </location>
</feature>
<protein>
    <recommendedName>
        <fullName evidence="4">CRISPR-associated endoribonuclease</fullName>
    </recommendedName>
</protein>
<dbReference type="InterPro" id="IPR049435">
    <property type="entry name" value="Cas_Cas6_C"/>
</dbReference>
<feature type="domain" description="CRISPR associated protein Cas6 C-terminal" evidence="7">
    <location>
        <begin position="137"/>
        <end position="259"/>
    </location>
</feature>
<dbReference type="GO" id="GO:0003723">
    <property type="term" value="F:RNA binding"/>
    <property type="evidence" value="ECO:0007669"/>
    <property type="project" value="UniProtKB-KW"/>
</dbReference>
<evidence type="ECO:0000256" key="5">
    <source>
        <dbReference type="PIRSR" id="PIRSR005054-1"/>
    </source>
</evidence>
<evidence type="ECO:0000313" key="9">
    <source>
        <dbReference type="Proteomes" id="UP000008461"/>
    </source>
</evidence>
<evidence type="ECO:0000256" key="6">
    <source>
        <dbReference type="PIRSR" id="PIRSR005054-50"/>
    </source>
</evidence>
<gene>
    <name evidence="8" type="ordered locus">Halhy_0473</name>
</gene>
<dbReference type="NCBIfam" id="TIGR01877">
    <property type="entry name" value="cas_cas6"/>
    <property type="match status" value="1"/>
</dbReference>
<proteinExistence type="inferred from homology"/>
<reference key="2">
    <citation type="submission" date="2011-04" db="EMBL/GenBank/DDBJ databases">
        <title>Complete sequence of chromosome of Haliscomenobacter hydrossis DSM 1100.</title>
        <authorList>
            <consortium name="US DOE Joint Genome Institute (JGI-PGF)"/>
            <person name="Lucas S."/>
            <person name="Han J."/>
            <person name="Lapidus A."/>
            <person name="Bruce D."/>
            <person name="Goodwin L."/>
            <person name="Pitluck S."/>
            <person name="Peters L."/>
            <person name="Kyrpides N."/>
            <person name="Mavromatis K."/>
            <person name="Ivanova N."/>
            <person name="Ovchinnikova G."/>
            <person name="Pagani I."/>
            <person name="Daligault H."/>
            <person name="Detter J.C."/>
            <person name="Han C."/>
            <person name="Land M."/>
            <person name="Hauser L."/>
            <person name="Markowitz V."/>
            <person name="Cheng J.-F."/>
            <person name="Hugenholtz P."/>
            <person name="Woyke T."/>
            <person name="Wu D."/>
            <person name="Verbarg S."/>
            <person name="Frueling A."/>
            <person name="Brambilla E."/>
            <person name="Klenk H.-P."/>
            <person name="Eisen J.A."/>
        </authorList>
    </citation>
    <scope>NUCLEOTIDE SEQUENCE</scope>
    <source>
        <strain>DSM 1100</strain>
    </source>
</reference>
<sequence>MKFTITLQALEKNAVLPINYQYPLSSWIYKVLEHGDPVLAQLLHQEGYAEGKRRYKFYSFSELRTVKHRIEADRLILLHPEIHFTIHFLAEQAAQVMVMGLFKESGSFFLGDKTSGARFALRSIQMDMLPPLGESIDLFTVSPVVVSTIVDTPEGKLSREYLRPFDEAYSPQIIANLERKFAAAQTAGLISGETGKPHFELLSNEAKEKKIDLMAGTPQYTRVRGYKYRFRLHGSPELLKLALLAGVGEKNAMGFGGVEEIRILRD</sequence>
<dbReference type="Proteomes" id="UP000008461">
    <property type="component" value="Chromosome"/>
</dbReference>
<comment type="function">
    <text evidence="4">CRISPR (clustered regularly interspaced short palindromic repeat), is an adaptive immune system that provides protection against mobile genetic elements (viruses, transposable elements and conjugative plasmids). CRISPR clusters contain sequences complementary to antecedent mobile elements and target invading nucleic acids. CRISPR clusters are transcribed and processed into CRISPR RNA (crRNA).</text>
</comment>
<dbReference type="GO" id="GO:0016788">
    <property type="term" value="F:hydrolase activity, acting on ester bonds"/>
    <property type="evidence" value="ECO:0007669"/>
    <property type="project" value="InterPro"/>
</dbReference>
<dbReference type="GO" id="GO:0051607">
    <property type="term" value="P:defense response to virus"/>
    <property type="evidence" value="ECO:0007669"/>
    <property type="project" value="UniProtKB-KW"/>
</dbReference>
<dbReference type="RefSeq" id="WP_013762947.1">
    <property type="nucleotide sequence ID" value="NC_015510.1"/>
</dbReference>
<name>F4KYC0_HALH1</name>
<accession>F4KYC0</accession>
<evidence type="ECO:0000256" key="3">
    <source>
        <dbReference type="ARBA" id="ARBA00023118"/>
    </source>
</evidence>
<keyword evidence="9" id="KW-1185">Reference proteome</keyword>
<dbReference type="STRING" id="760192.Halhy_0473"/>
<feature type="active site" description="Proton donor" evidence="6">
    <location>
        <position position="44"/>
    </location>
</feature>
<reference evidence="8 9" key="1">
    <citation type="journal article" date="2011" name="Stand. Genomic Sci.">
        <title>Complete genome sequence of Haliscomenobacter hydrossis type strain (O).</title>
        <authorList>
            <consortium name="US DOE Joint Genome Institute (JGI-PGF)"/>
            <person name="Daligault H."/>
            <person name="Lapidus A."/>
            <person name="Zeytun A."/>
            <person name="Nolan M."/>
            <person name="Lucas S."/>
            <person name="Del Rio T.G."/>
            <person name="Tice H."/>
            <person name="Cheng J.F."/>
            <person name="Tapia R."/>
            <person name="Han C."/>
            <person name="Goodwin L."/>
            <person name="Pitluck S."/>
            <person name="Liolios K."/>
            <person name="Pagani I."/>
            <person name="Ivanova N."/>
            <person name="Huntemann M."/>
            <person name="Mavromatis K."/>
            <person name="Mikhailova N."/>
            <person name="Pati A."/>
            <person name="Chen A."/>
            <person name="Palaniappan K."/>
            <person name="Land M."/>
            <person name="Hauser L."/>
            <person name="Brambilla E.M."/>
            <person name="Rohde M."/>
            <person name="Verbarg S."/>
            <person name="Goker M."/>
            <person name="Bristow J."/>
            <person name="Eisen J.A."/>
            <person name="Markowitz V."/>
            <person name="Hugenholtz P."/>
            <person name="Kyrpides N.C."/>
            <person name="Klenk H.P."/>
            <person name="Woyke T."/>
        </authorList>
    </citation>
    <scope>NUCLEOTIDE SEQUENCE [LARGE SCALE GENOMIC DNA]</scope>
    <source>
        <strain evidence="9">ATCC 27775 / DSM 1100 / LMG 10767 / O</strain>
    </source>
</reference>
<evidence type="ECO:0000256" key="4">
    <source>
        <dbReference type="PIRNR" id="PIRNR005054"/>
    </source>
</evidence>
<dbReference type="Gene3D" id="3.30.70.1890">
    <property type="match status" value="1"/>
</dbReference>
<dbReference type="PANTHER" id="PTHR36984:SF1">
    <property type="entry name" value="CRISPR-ASSOCIATED ENDORIBONUCLEASE CAS6 1"/>
    <property type="match status" value="1"/>
</dbReference>
<dbReference type="KEGG" id="hhy:Halhy_0473"/>
<evidence type="ECO:0000256" key="2">
    <source>
        <dbReference type="ARBA" id="ARBA00022884"/>
    </source>
</evidence>
<dbReference type="CDD" id="cd21140">
    <property type="entry name" value="Cas6_I-like"/>
    <property type="match status" value="1"/>
</dbReference>
<keyword evidence="3" id="KW-0051">Antiviral defense</keyword>
<dbReference type="HOGENOM" id="CLU_089858_0_0_10"/>
<dbReference type="EMBL" id="CP002691">
    <property type="protein sequence ID" value="AEE48383.1"/>
    <property type="molecule type" value="Genomic_DNA"/>
</dbReference>
<dbReference type="eggNOG" id="COG1583">
    <property type="taxonomic scope" value="Bacteria"/>
</dbReference>
<evidence type="ECO:0000259" key="7">
    <source>
        <dbReference type="Pfam" id="PF01881"/>
    </source>
</evidence>
<comment type="similarity">
    <text evidence="1 4">Belongs to the CRISPR-associated protein Cas6/Cse3/CasE family.</text>
</comment>
<dbReference type="InterPro" id="IPR010156">
    <property type="entry name" value="CRISPR-assoc_prot_Cas6"/>
</dbReference>
<dbReference type="PANTHER" id="PTHR36984">
    <property type="entry name" value="CRISPR-ASSOCIATED ENDORIBONUCLEASE CAS6 1"/>
    <property type="match status" value="1"/>
</dbReference>
<evidence type="ECO:0000256" key="1">
    <source>
        <dbReference type="ARBA" id="ARBA00005937"/>
    </source>
</evidence>
<dbReference type="AlphaFoldDB" id="F4KYC0"/>
<dbReference type="OrthoDB" id="9797488at2"/>
<dbReference type="Pfam" id="PF21350">
    <property type="entry name" value="Cas6_I-A"/>
    <property type="match status" value="1"/>
</dbReference>
<feature type="site" description="Transition state stabilizer" evidence="5">
    <location>
        <position position="56"/>
    </location>
</feature>